<dbReference type="Pfam" id="PF03435">
    <property type="entry name" value="Sacchrp_dh_NADP"/>
    <property type="match status" value="1"/>
</dbReference>
<gene>
    <name evidence="4" type="ORF">CDL10_01230</name>
</gene>
<dbReference type="Pfam" id="PF16653">
    <property type="entry name" value="Sacchrp_dh_C"/>
    <property type="match status" value="1"/>
</dbReference>
<name>A0A2M9R333_9FLAO</name>
<feature type="domain" description="Saccharopine dehydrogenase NADP binding" evidence="2">
    <location>
        <begin position="4"/>
        <end position="122"/>
    </location>
</feature>
<comment type="caution">
    <text evidence="4">The sequence shown here is derived from an EMBL/GenBank/DDBJ whole genome shotgun (WGS) entry which is preliminary data.</text>
</comment>
<dbReference type="PANTHER" id="PTHR11133">
    <property type="entry name" value="SACCHAROPINE DEHYDROGENASE"/>
    <property type="match status" value="1"/>
</dbReference>
<dbReference type="EMBL" id="NIPO01000001">
    <property type="protein sequence ID" value="PJR03270.1"/>
    <property type="molecule type" value="Genomic_DNA"/>
</dbReference>
<dbReference type="InterPro" id="IPR032095">
    <property type="entry name" value="Sacchrp_dh-like_C"/>
</dbReference>
<dbReference type="Gene3D" id="1.10.1870.10">
    <property type="entry name" value="Domain 3, Saccharopine reductase"/>
    <property type="match status" value="1"/>
</dbReference>
<keyword evidence="1" id="KW-0560">Oxidoreductase</keyword>
<dbReference type="Gene3D" id="3.40.50.720">
    <property type="entry name" value="NAD(P)-binding Rossmann-like Domain"/>
    <property type="match status" value="1"/>
</dbReference>
<dbReference type="Proteomes" id="UP000231960">
    <property type="component" value="Unassembled WGS sequence"/>
</dbReference>
<evidence type="ECO:0000256" key="1">
    <source>
        <dbReference type="ARBA" id="ARBA00023002"/>
    </source>
</evidence>
<evidence type="ECO:0000313" key="5">
    <source>
        <dbReference type="Proteomes" id="UP000231960"/>
    </source>
</evidence>
<proteinExistence type="predicted"/>
<dbReference type="InterPro" id="IPR005097">
    <property type="entry name" value="Sacchrp_dh_NADP-bd"/>
</dbReference>
<dbReference type="AlphaFoldDB" id="A0A2M9R333"/>
<reference evidence="4 5" key="1">
    <citation type="submission" date="2017-06" db="EMBL/GenBank/DDBJ databases">
        <title>Description of Avrilella dinanensis gen. nov. sp. nov.</title>
        <authorList>
            <person name="Leyer C."/>
            <person name="Sassi M."/>
            <person name="Minet J."/>
            <person name="Kayal S."/>
            <person name="Cattoir V."/>
        </authorList>
    </citation>
    <scope>NUCLEOTIDE SEQUENCE [LARGE SCALE GENOMIC DNA]</scope>
    <source>
        <strain evidence="4 5">UR159</strain>
    </source>
</reference>
<protein>
    <submittedName>
        <fullName evidence="4">Saccharopine dehydrogenase</fullName>
    </submittedName>
</protein>
<dbReference type="PANTHER" id="PTHR11133:SF22">
    <property type="entry name" value="ALPHA-AMINOADIPIC SEMIALDEHYDE SYNTHASE, MITOCHONDRIAL"/>
    <property type="match status" value="1"/>
</dbReference>
<evidence type="ECO:0000259" key="3">
    <source>
        <dbReference type="Pfam" id="PF16653"/>
    </source>
</evidence>
<dbReference type="GO" id="GO:0005737">
    <property type="term" value="C:cytoplasm"/>
    <property type="evidence" value="ECO:0007669"/>
    <property type="project" value="TreeGrafter"/>
</dbReference>
<dbReference type="GO" id="GO:0019878">
    <property type="term" value="P:lysine biosynthetic process via aminoadipic acid"/>
    <property type="evidence" value="ECO:0007669"/>
    <property type="project" value="TreeGrafter"/>
</dbReference>
<dbReference type="InterPro" id="IPR051168">
    <property type="entry name" value="AASS"/>
</dbReference>
<dbReference type="GO" id="GO:0004753">
    <property type="term" value="F:saccharopine dehydrogenase activity"/>
    <property type="evidence" value="ECO:0007669"/>
    <property type="project" value="TreeGrafter"/>
</dbReference>
<feature type="domain" description="Saccharopine dehydrogenase-like C-terminal" evidence="3">
    <location>
        <begin position="126"/>
        <end position="437"/>
    </location>
</feature>
<keyword evidence="5" id="KW-1185">Reference proteome</keyword>
<organism evidence="4 5">
    <name type="scientific">Avrilella dinanensis</name>
    <dbReference type="NCBI Taxonomy" id="2008672"/>
    <lineage>
        <taxon>Bacteria</taxon>
        <taxon>Pseudomonadati</taxon>
        <taxon>Bacteroidota</taxon>
        <taxon>Flavobacteriia</taxon>
        <taxon>Flavobacteriales</taxon>
        <taxon>Flavobacteriaceae</taxon>
        <taxon>Avrilella</taxon>
    </lineage>
</organism>
<dbReference type="RefSeq" id="WP_100676839.1">
    <property type="nucleotide sequence ID" value="NZ_NIPO01000001.1"/>
</dbReference>
<dbReference type="Gene3D" id="3.30.360.10">
    <property type="entry name" value="Dihydrodipicolinate Reductase, domain 2"/>
    <property type="match status" value="1"/>
</dbReference>
<accession>A0A2M9R333</accession>
<dbReference type="SUPFAM" id="SSF55347">
    <property type="entry name" value="Glyceraldehyde-3-phosphate dehydrogenase-like, C-terminal domain"/>
    <property type="match status" value="1"/>
</dbReference>
<dbReference type="InterPro" id="IPR036291">
    <property type="entry name" value="NAD(P)-bd_dom_sf"/>
</dbReference>
<evidence type="ECO:0000259" key="2">
    <source>
        <dbReference type="Pfam" id="PF03435"/>
    </source>
</evidence>
<sequence length="449" mass="50924">MKNITLIGAGRSASSLIKYLLEQSLTYDFQLVVADQSLEIAQQKINNHANGKAVALSLDQTELRQQLIQKSDVVISMLPAFMHTTIAEDCLAFGKHLVTASYISKEMKALDEQAKAKGLIFMNECGLDPGIDHMSAMKVIDEIREKGGKMLLFESFCGGLVAPESDTNLWNYKFTWNPRNVVLAGQGGAAKFIQEGKYKYIPYHKLFRRTEFFHVEGYGKFEGYANRDSLNYRSIYGLDDILTLYRGTIRRVGFSRAWNMFVQLGMTDDSYIMEDSENMSYREFINSFLPFSHTDTVELKTRYMLGIEQDDEQWDMLVELDIFNPDKIVGLKEATPAQILEKILAESWKLAPEDKDMIVMYHKFGYELNGEKKQIDAKMVTIGEDQTYTAMAKTVGLPVGIVSLQILTGKIKTPGVQLPISKEVYEPVLAELEQQGIHFSEMEVPYVGY</sequence>
<dbReference type="OrthoDB" id="973788at2"/>
<dbReference type="SUPFAM" id="SSF51735">
    <property type="entry name" value="NAD(P)-binding Rossmann-fold domains"/>
    <property type="match status" value="1"/>
</dbReference>
<evidence type="ECO:0000313" key="4">
    <source>
        <dbReference type="EMBL" id="PJR03270.1"/>
    </source>
</evidence>